<keyword evidence="3" id="KW-1185">Reference proteome</keyword>
<reference evidence="3" key="1">
    <citation type="journal article" date="2010" name="Nat. Biotechnol.">
        <title>Draft genome sequence of the oilseed species Ricinus communis.</title>
        <authorList>
            <person name="Chan A.P."/>
            <person name="Crabtree J."/>
            <person name="Zhao Q."/>
            <person name="Lorenzi H."/>
            <person name="Orvis J."/>
            <person name="Puiu D."/>
            <person name="Melake-Berhan A."/>
            <person name="Jones K.M."/>
            <person name="Redman J."/>
            <person name="Chen G."/>
            <person name="Cahoon E.B."/>
            <person name="Gedil M."/>
            <person name="Stanke M."/>
            <person name="Haas B.J."/>
            <person name="Wortman J.R."/>
            <person name="Fraser-Liggett C.M."/>
            <person name="Ravel J."/>
            <person name="Rabinowicz P.D."/>
        </authorList>
    </citation>
    <scope>NUCLEOTIDE SEQUENCE [LARGE SCALE GENOMIC DNA]</scope>
    <source>
        <strain evidence="3">cv. Hale</strain>
    </source>
</reference>
<evidence type="ECO:0000313" key="2">
    <source>
        <dbReference type="EMBL" id="EEF22002.1"/>
    </source>
</evidence>
<gene>
    <name evidence="2" type="ORF">RCOM_2033330</name>
</gene>
<dbReference type="AlphaFoldDB" id="B9TQ62"/>
<accession>B9TQ62</accession>
<dbReference type="InParanoid" id="B9TQ62"/>
<evidence type="ECO:0000256" key="1">
    <source>
        <dbReference type="SAM" id="MobiDB-lite"/>
    </source>
</evidence>
<proteinExistence type="predicted"/>
<dbReference type="EMBL" id="EQ998046">
    <property type="protein sequence ID" value="EEF22002.1"/>
    <property type="molecule type" value="Genomic_DNA"/>
</dbReference>
<feature type="region of interest" description="Disordered" evidence="1">
    <location>
        <begin position="212"/>
        <end position="249"/>
    </location>
</feature>
<evidence type="ECO:0000313" key="3">
    <source>
        <dbReference type="Proteomes" id="UP000008311"/>
    </source>
</evidence>
<protein>
    <submittedName>
        <fullName evidence="2">Uncharacterized protein</fullName>
    </submittedName>
</protein>
<feature type="non-terminal residue" evidence="2">
    <location>
        <position position="249"/>
    </location>
</feature>
<name>B9TQ62_RICCO</name>
<dbReference type="Proteomes" id="UP000008311">
    <property type="component" value="Unassembled WGS sequence"/>
</dbReference>
<sequence>MRAKISFEPPGGYGTTTVMGLDGHVSAAMARGEAKAAQAAAMASSARVPRRWMVSVKVVSVFLLCSCGGDLCRHQPQPAADRHDLAGPAHERAVDHLAVDHIGADAPFLGIAGGLDHAQGVGKLGVGRPEHVVRQRDLAGMDAALADEAELARHLAFRAEAVRVADIGEHGVVGKDVRLGRGHAHREHRRGHRRRVAAVDAERLEQVAQPKLQPGHARVRRGQFRRAAQGGRRLDVQQQPDRGVGSREA</sequence>
<organism evidence="2 3">
    <name type="scientific">Ricinus communis</name>
    <name type="common">Castor bean</name>
    <dbReference type="NCBI Taxonomy" id="3988"/>
    <lineage>
        <taxon>Eukaryota</taxon>
        <taxon>Viridiplantae</taxon>
        <taxon>Streptophyta</taxon>
        <taxon>Embryophyta</taxon>
        <taxon>Tracheophyta</taxon>
        <taxon>Spermatophyta</taxon>
        <taxon>Magnoliopsida</taxon>
        <taxon>eudicotyledons</taxon>
        <taxon>Gunneridae</taxon>
        <taxon>Pentapetalae</taxon>
        <taxon>rosids</taxon>
        <taxon>fabids</taxon>
        <taxon>Malpighiales</taxon>
        <taxon>Euphorbiaceae</taxon>
        <taxon>Acalyphoideae</taxon>
        <taxon>Acalypheae</taxon>
        <taxon>Ricinus</taxon>
    </lineage>
</organism>